<dbReference type="InterPro" id="IPR014764">
    <property type="entry name" value="DCN-prot"/>
</dbReference>
<dbReference type="AlphaFoldDB" id="A0A8H7AC83"/>
<reference evidence="4" key="1">
    <citation type="submission" date="2020-02" db="EMBL/GenBank/DDBJ databases">
        <authorList>
            <person name="Palmer J.M."/>
        </authorList>
    </citation>
    <scope>NUCLEOTIDE SEQUENCE</scope>
    <source>
        <strain evidence="4">EPUS1.4</strain>
        <tissue evidence="4">Thallus</tissue>
    </source>
</reference>
<feature type="domain" description="DCUN1" evidence="3">
    <location>
        <begin position="58"/>
        <end position="270"/>
    </location>
</feature>
<protein>
    <recommendedName>
        <fullName evidence="2">Defective in cullin neddylation protein</fullName>
    </recommendedName>
</protein>
<accession>A0A8H7AC83</accession>
<dbReference type="Proteomes" id="UP000606974">
    <property type="component" value="Unassembled WGS sequence"/>
</dbReference>
<dbReference type="InterPro" id="IPR042460">
    <property type="entry name" value="DCN1-like_PONY"/>
</dbReference>
<sequence length="281" mass="32164">MAPSYTPGQRTSISQFVSFTQSKESIAAKHLKNHGWNVEQAIDAFYQSGAAGNTSISATHQNLSKLFDKYRDQPKEQPDRIGIEGAQKYLNDLRVGLEELVHLAICELLQPISVGEFTRDKFISGWKSADKAGTNQSYDNIKAQGEYVKTLRKQLQTDRSYLKQVYRYTFNLARPEGQKNVPVDAALDFWKMFFDADKGGIEWNSDSTPWLDWWLEYYETKYKRPANKDLWNMVGELVNKTAEPGGENMVWWSEDGAWPMAVDEFVAFVKEKRGDVVMDTS</sequence>
<keyword evidence="5" id="KW-1185">Reference proteome</keyword>
<dbReference type="GO" id="GO:0032182">
    <property type="term" value="F:ubiquitin-like protein binding"/>
    <property type="evidence" value="ECO:0007669"/>
    <property type="project" value="TreeGrafter"/>
</dbReference>
<dbReference type="Pfam" id="PF14555">
    <property type="entry name" value="UBA_4"/>
    <property type="match status" value="1"/>
</dbReference>
<dbReference type="PROSITE" id="PS51229">
    <property type="entry name" value="DCUN1"/>
    <property type="match status" value="1"/>
</dbReference>
<dbReference type="GO" id="GO:0045116">
    <property type="term" value="P:protein neddylation"/>
    <property type="evidence" value="ECO:0007669"/>
    <property type="project" value="TreeGrafter"/>
</dbReference>
<dbReference type="GO" id="GO:0097602">
    <property type="term" value="F:cullin family protein binding"/>
    <property type="evidence" value="ECO:0007669"/>
    <property type="project" value="TreeGrafter"/>
</dbReference>
<evidence type="ECO:0000256" key="1">
    <source>
        <dbReference type="ARBA" id="ARBA00022786"/>
    </source>
</evidence>
<organism evidence="4 5">
    <name type="scientific">Endocarpon pusillum</name>
    <dbReference type="NCBI Taxonomy" id="364733"/>
    <lineage>
        <taxon>Eukaryota</taxon>
        <taxon>Fungi</taxon>
        <taxon>Dikarya</taxon>
        <taxon>Ascomycota</taxon>
        <taxon>Pezizomycotina</taxon>
        <taxon>Eurotiomycetes</taxon>
        <taxon>Chaetothyriomycetidae</taxon>
        <taxon>Verrucariales</taxon>
        <taxon>Verrucariaceae</taxon>
        <taxon>Endocarpon</taxon>
    </lineage>
</organism>
<evidence type="ECO:0000256" key="2">
    <source>
        <dbReference type="RuleBase" id="RU410713"/>
    </source>
</evidence>
<dbReference type="Gene3D" id="1.10.8.10">
    <property type="entry name" value="DNA helicase RuvA subunit, C-terminal domain"/>
    <property type="match status" value="1"/>
</dbReference>
<dbReference type="PANTHER" id="PTHR12281:SF31">
    <property type="entry name" value="DCN1-LIKE PROTEIN 3"/>
    <property type="match status" value="1"/>
</dbReference>
<dbReference type="InterPro" id="IPR009060">
    <property type="entry name" value="UBA-like_sf"/>
</dbReference>
<dbReference type="OrthoDB" id="27198at2759"/>
<proteinExistence type="predicted"/>
<dbReference type="Gene3D" id="1.10.238.200">
    <property type="entry name" value="Cullin, PONY binding domain"/>
    <property type="match status" value="1"/>
</dbReference>
<dbReference type="Pfam" id="PF03556">
    <property type="entry name" value="Cullin_binding"/>
    <property type="match status" value="1"/>
</dbReference>
<dbReference type="Gene3D" id="1.10.238.10">
    <property type="entry name" value="EF-hand"/>
    <property type="match status" value="1"/>
</dbReference>
<comment type="function">
    <text evidence="2">Neddylation of cullins play an essential role in the regulation of SCF-type complexes activity.</text>
</comment>
<comment type="caution">
    <text evidence="4">The sequence shown here is derived from an EMBL/GenBank/DDBJ whole genome shotgun (WGS) entry which is preliminary data.</text>
</comment>
<evidence type="ECO:0000313" key="5">
    <source>
        <dbReference type="Proteomes" id="UP000606974"/>
    </source>
</evidence>
<keyword evidence="1" id="KW-0833">Ubl conjugation pathway</keyword>
<gene>
    <name evidence="4" type="ORF">GJ744_000985</name>
</gene>
<dbReference type="EMBL" id="JAACFV010000111">
    <property type="protein sequence ID" value="KAF7505364.1"/>
    <property type="molecule type" value="Genomic_DNA"/>
</dbReference>
<evidence type="ECO:0000259" key="3">
    <source>
        <dbReference type="PROSITE" id="PS51229"/>
    </source>
</evidence>
<dbReference type="GO" id="GO:0031624">
    <property type="term" value="F:ubiquitin conjugating enzyme binding"/>
    <property type="evidence" value="ECO:0007669"/>
    <property type="project" value="TreeGrafter"/>
</dbReference>
<dbReference type="SUPFAM" id="SSF46934">
    <property type="entry name" value="UBA-like"/>
    <property type="match status" value="1"/>
</dbReference>
<name>A0A8H7AC83_9EURO</name>
<dbReference type="GO" id="GO:0000151">
    <property type="term" value="C:ubiquitin ligase complex"/>
    <property type="evidence" value="ECO:0007669"/>
    <property type="project" value="TreeGrafter"/>
</dbReference>
<dbReference type="InterPro" id="IPR005176">
    <property type="entry name" value="PONY_dom"/>
</dbReference>
<evidence type="ECO:0000313" key="4">
    <source>
        <dbReference type="EMBL" id="KAF7505364.1"/>
    </source>
</evidence>
<dbReference type="PANTHER" id="PTHR12281">
    <property type="entry name" value="RP42 RELATED"/>
    <property type="match status" value="1"/>
</dbReference>